<keyword evidence="11" id="KW-1185">Reference proteome</keyword>
<protein>
    <recommendedName>
        <fullName evidence="7">Glycogen synthase</fullName>
        <ecNumber evidence="7">2.4.1.21</ecNumber>
    </recommendedName>
    <alternativeName>
        <fullName evidence="7">Starch [bacterial glycogen] synthase</fullName>
    </alternativeName>
</protein>
<dbReference type="OrthoDB" id="9808590at2"/>
<dbReference type="PANTHER" id="PTHR45825:SF11">
    <property type="entry name" value="ALPHA AMYLASE DOMAIN-CONTAINING PROTEIN"/>
    <property type="match status" value="1"/>
</dbReference>
<evidence type="ECO:0000313" key="10">
    <source>
        <dbReference type="EMBL" id="AEG60812.1"/>
    </source>
</evidence>
<comment type="function">
    <text evidence="2 7">Synthesizes alpha-1,4-glucan chains using ADP-glucose.</text>
</comment>
<evidence type="ECO:0000256" key="2">
    <source>
        <dbReference type="ARBA" id="ARBA00002764"/>
    </source>
</evidence>
<dbReference type="GO" id="GO:0005978">
    <property type="term" value="P:glycogen biosynthetic process"/>
    <property type="evidence" value="ECO:0007669"/>
    <property type="project" value="UniProtKB-UniRule"/>
</dbReference>
<evidence type="ECO:0000256" key="1">
    <source>
        <dbReference type="ARBA" id="ARBA00001478"/>
    </source>
</evidence>
<reference evidence="10 11" key="2">
    <citation type="journal article" date="2012" name="Stand. Genomic Sci.">
        <title>Complete genome sequence of the sulfate-reducing firmicute Desulfotomaculum ruminis type strain (DL(T)).</title>
        <authorList>
            <person name="Spring S."/>
            <person name="Visser M."/>
            <person name="Lu M."/>
            <person name="Copeland A."/>
            <person name="Lapidus A."/>
            <person name="Lucas S."/>
            <person name="Cheng J.F."/>
            <person name="Han C."/>
            <person name="Tapia R."/>
            <person name="Goodwin L.A."/>
            <person name="Pitluck S."/>
            <person name="Ivanova N."/>
            <person name="Land M."/>
            <person name="Hauser L."/>
            <person name="Larimer F."/>
            <person name="Rohde M."/>
            <person name="Goker M."/>
            <person name="Detter J.C."/>
            <person name="Kyrpides N.C."/>
            <person name="Woyke T."/>
            <person name="Schaap P.J."/>
            <person name="Plugge C.M."/>
            <person name="Muyzer G."/>
            <person name="Kuever J."/>
            <person name="Pereira I.A."/>
            <person name="Parshina S.N."/>
            <person name="Bernier-Latmani R."/>
            <person name="Stams A.J."/>
            <person name="Klenk H.P."/>
        </authorList>
    </citation>
    <scope>NUCLEOTIDE SEQUENCE [LARGE SCALE GENOMIC DNA]</scope>
    <source>
        <strain evidence="11">ATCC 23193 / DSM 2154 / NCIB 8452 / DL</strain>
    </source>
</reference>
<dbReference type="SUPFAM" id="SSF53756">
    <property type="entry name" value="UDP-Glycosyltransferase/glycogen phosphorylase"/>
    <property type="match status" value="1"/>
</dbReference>
<organism evidence="10 11">
    <name type="scientific">Desulforamulus ruminis (strain ATCC 23193 / DSM 2154 / NCIMB 8452 / DL)</name>
    <name type="common">Desulfotomaculum ruminis</name>
    <dbReference type="NCBI Taxonomy" id="696281"/>
    <lineage>
        <taxon>Bacteria</taxon>
        <taxon>Bacillati</taxon>
        <taxon>Bacillota</taxon>
        <taxon>Clostridia</taxon>
        <taxon>Eubacteriales</taxon>
        <taxon>Peptococcaceae</taxon>
        <taxon>Desulforamulus</taxon>
    </lineage>
</organism>
<feature type="domain" description="Starch synthase catalytic" evidence="9">
    <location>
        <begin position="2"/>
        <end position="236"/>
    </location>
</feature>
<dbReference type="CDD" id="cd03791">
    <property type="entry name" value="GT5_Glycogen_synthase_DULL1-like"/>
    <property type="match status" value="1"/>
</dbReference>
<gene>
    <name evidence="7" type="primary">glgA</name>
    <name evidence="10" type="ordered locus">Desru_2585</name>
</gene>
<dbReference type="STRING" id="696281.Desru_2585"/>
<proteinExistence type="inferred from homology"/>
<comment type="similarity">
    <text evidence="3 7">Belongs to the glycosyltransferase 1 family. Bacterial/plant glycogen synthase subfamily.</text>
</comment>
<evidence type="ECO:0000256" key="3">
    <source>
        <dbReference type="ARBA" id="ARBA00010281"/>
    </source>
</evidence>
<dbReference type="UniPathway" id="UPA00164"/>
<dbReference type="NCBIfam" id="TIGR02095">
    <property type="entry name" value="glgA"/>
    <property type="match status" value="1"/>
</dbReference>
<keyword evidence="6 7" id="KW-0320">Glycogen biosynthesis</keyword>
<evidence type="ECO:0000256" key="6">
    <source>
        <dbReference type="ARBA" id="ARBA00023056"/>
    </source>
</evidence>
<dbReference type="RefSeq" id="WP_013842568.1">
    <property type="nucleotide sequence ID" value="NC_015589.1"/>
</dbReference>
<sequence>MKVLFVASEGVPFVKTGGLADVIGSLPRELRKQGLDVRVVLPKYGDIPDHFKQAMVTVKELTVPLGWRKQYCGVQELIFEGVPFYFIDNEYYFNRPGLYDHGDEAERFAFFCRAVLEALPHLDFVPDILHCHDWHTGMVSVFLKAHYGTDPFYQRLRTVFTIHNLNYQGVFPGEILGDLLGLGQEYFTPEGIEFYDQVNFMKGGIHYSDLITTVSETYAREIQMPYYGEKLDGSLKQRSERLQGIVNGIDYERYDPWTDPFISKNYHGKAPAKKRENKKALQSCFQLPQRADVPVLALVSRLVGHKGLDLLAHILEELLALDVQMVILGTGEQKYEAFFRSVAGNYPDKLAAWITFSEDLSHVIYAGADIFVMPSLTEPCGLGQIIALRYGCIPVVRETGGLMDTVEPYNEMTGEGNGFRFANYNAHDLLFTLKEAIDLYQQKKIWNKIVRNAMKSDFSWYKSALKYQNLYKMLINP</sequence>
<dbReference type="GO" id="GO:0004373">
    <property type="term" value="F:alpha-1,4-glucan glucosyltransferase (UDP-glucose donor) activity"/>
    <property type="evidence" value="ECO:0007669"/>
    <property type="project" value="InterPro"/>
</dbReference>
<name>F6DPX3_DESRL</name>
<evidence type="ECO:0000259" key="8">
    <source>
        <dbReference type="Pfam" id="PF00534"/>
    </source>
</evidence>
<dbReference type="AlphaFoldDB" id="F6DPX3"/>
<evidence type="ECO:0000259" key="9">
    <source>
        <dbReference type="Pfam" id="PF08323"/>
    </source>
</evidence>
<dbReference type="InterPro" id="IPR013534">
    <property type="entry name" value="Starch_synth_cat_dom"/>
</dbReference>
<keyword evidence="5 7" id="KW-0808">Transferase</keyword>
<dbReference type="HOGENOM" id="CLU_009583_18_2_9"/>
<keyword evidence="4 7" id="KW-0328">Glycosyltransferase</keyword>
<dbReference type="KEGG" id="dru:Desru_2585"/>
<dbReference type="NCBIfam" id="NF001898">
    <property type="entry name" value="PRK00654.1-1"/>
    <property type="match status" value="1"/>
</dbReference>
<accession>F6DPX3</accession>
<dbReference type="Gene3D" id="3.40.50.2000">
    <property type="entry name" value="Glycogen Phosphorylase B"/>
    <property type="match status" value="2"/>
</dbReference>
<evidence type="ECO:0000256" key="7">
    <source>
        <dbReference type="HAMAP-Rule" id="MF_00484"/>
    </source>
</evidence>
<dbReference type="EC" id="2.4.1.21" evidence="7"/>
<dbReference type="Pfam" id="PF08323">
    <property type="entry name" value="Glyco_transf_5"/>
    <property type="match status" value="1"/>
</dbReference>
<reference evidence="11" key="1">
    <citation type="submission" date="2011-05" db="EMBL/GenBank/DDBJ databases">
        <title>Complete sequence of Desulfotomaculum ruminis DSM 2154.</title>
        <authorList>
            <person name="Lucas S."/>
            <person name="Copeland A."/>
            <person name="Lapidus A."/>
            <person name="Cheng J.-F."/>
            <person name="Goodwin L."/>
            <person name="Pitluck S."/>
            <person name="Lu M."/>
            <person name="Detter J.C."/>
            <person name="Han C."/>
            <person name="Tapia R."/>
            <person name="Land M."/>
            <person name="Hauser L."/>
            <person name="Kyrpides N."/>
            <person name="Ivanova N."/>
            <person name="Mikhailova N."/>
            <person name="Pagani I."/>
            <person name="Stams A.J.M."/>
            <person name="Plugge C.M."/>
            <person name="Muyzer G."/>
            <person name="Kuever J."/>
            <person name="Parshina S.N."/>
            <person name="Ivanova A.E."/>
            <person name="Nazina T.N."/>
            <person name="Brambilla E."/>
            <person name="Spring S."/>
            <person name="Klenk H.-P."/>
            <person name="Woyke T."/>
        </authorList>
    </citation>
    <scope>NUCLEOTIDE SEQUENCE [LARGE SCALE GENOMIC DNA]</scope>
    <source>
        <strain evidence="11">ATCC 23193 / DSM 2154 / NCIB 8452 / DL</strain>
    </source>
</reference>
<dbReference type="GO" id="GO:0009011">
    <property type="term" value="F:alpha-1,4-glucan glucosyltransferase (ADP-glucose donor) activity"/>
    <property type="evidence" value="ECO:0007669"/>
    <property type="project" value="UniProtKB-UniRule"/>
</dbReference>
<comment type="catalytic activity">
    <reaction evidence="1 7">
        <text>[(1-&gt;4)-alpha-D-glucosyl](n) + ADP-alpha-D-glucose = [(1-&gt;4)-alpha-D-glucosyl](n+1) + ADP + H(+)</text>
        <dbReference type="Rhea" id="RHEA:18189"/>
        <dbReference type="Rhea" id="RHEA-COMP:9584"/>
        <dbReference type="Rhea" id="RHEA-COMP:9587"/>
        <dbReference type="ChEBI" id="CHEBI:15378"/>
        <dbReference type="ChEBI" id="CHEBI:15444"/>
        <dbReference type="ChEBI" id="CHEBI:57498"/>
        <dbReference type="ChEBI" id="CHEBI:456216"/>
        <dbReference type="EC" id="2.4.1.21"/>
    </reaction>
</comment>
<comment type="pathway">
    <text evidence="7">Glycan biosynthesis; glycogen biosynthesis.</text>
</comment>
<dbReference type="HAMAP" id="MF_00484">
    <property type="entry name" value="Glycogen_synth"/>
    <property type="match status" value="1"/>
</dbReference>
<dbReference type="Proteomes" id="UP000009234">
    <property type="component" value="Chromosome"/>
</dbReference>
<dbReference type="eggNOG" id="COG0297">
    <property type="taxonomic scope" value="Bacteria"/>
</dbReference>
<evidence type="ECO:0000256" key="5">
    <source>
        <dbReference type="ARBA" id="ARBA00022679"/>
    </source>
</evidence>
<dbReference type="Pfam" id="PF00534">
    <property type="entry name" value="Glycos_transf_1"/>
    <property type="match status" value="1"/>
</dbReference>
<feature type="binding site" evidence="7">
    <location>
        <position position="15"/>
    </location>
    <ligand>
        <name>ADP-alpha-D-glucose</name>
        <dbReference type="ChEBI" id="CHEBI:57498"/>
    </ligand>
</feature>
<dbReference type="PANTHER" id="PTHR45825">
    <property type="entry name" value="GRANULE-BOUND STARCH SYNTHASE 1, CHLOROPLASTIC/AMYLOPLASTIC"/>
    <property type="match status" value="1"/>
</dbReference>
<feature type="domain" description="Glycosyl transferase family 1" evidence="8">
    <location>
        <begin position="287"/>
        <end position="448"/>
    </location>
</feature>
<dbReference type="NCBIfam" id="NF001899">
    <property type="entry name" value="PRK00654.1-2"/>
    <property type="match status" value="1"/>
</dbReference>
<dbReference type="EMBL" id="CP002780">
    <property type="protein sequence ID" value="AEG60812.1"/>
    <property type="molecule type" value="Genomic_DNA"/>
</dbReference>
<evidence type="ECO:0000313" key="11">
    <source>
        <dbReference type="Proteomes" id="UP000009234"/>
    </source>
</evidence>
<dbReference type="InterPro" id="IPR001296">
    <property type="entry name" value="Glyco_trans_1"/>
</dbReference>
<evidence type="ECO:0000256" key="4">
    <source>
        <dbReference type="ARBA" id="ARBA00022676"/>
    </source>
</evidence>
<dbReference type="InterPro" id="IPR011835">
    <property type="entry name" value="GS/SS"/>
</dbReference>